<reference evidence="1 2" key="1">
    <citation type="submission" date="2017-11" db="EMBL/GenBank/DDBJ databases">
        <title>Draft genome sequence of Mitsuaria sp. HWN-4.</title>
        <authorList>
            <person name="Gundlapally S.R."/>
        </authorList>
    </citation>
    <scope>NUCLEOTIDE SEQUENCE [LARGE SCALE GENOMIC DNA]</scope>
    <source>
        <strain evidence="1 2">HWN-4</strain>
    </source>
</reference>
<keyword evidence="2" id="KW-1185">Reference proteome</keyword>
<protein>
    <submittedName>
        <fullName evidence="1">Uncharacterized protein</fullName>
    </submittedName>
</protein>
<sequence length="94" mass="9841">MRLLGTFAGSLDSASTEHVLNIACDAVQRGGFLDVNKALAVIDALEAKAAMQALKIDAACRAEIVRLSAESDSPQIGGFANSIIRQRKDKGAPT</sequence>
<evidence type="ECO:0000313" key="2">
    <source>
        <dbReference type="Proteomes" id="UP000231501"/>
    </source>
</evidence>
<organism evidence="1 2">
    <name type="scientific">Roseateles chitinivorans</name>
    <dbReference type="NCBI Taxonomy" id="2917965"/>
    <lineage>
        <taxon>Bacteria</taxon>
        <taxon>Pseudomonadati</taxon>
        <taxon>Pseudomonadota</taxon>
        <taxon>Betaproteobacteria</taxon>
        <taxon>Burkholderiales</taxon>
        <taxon>Sphaerotilaceae</taxon>
        <taxon>Roseateles</taxon>
    </lineage>
</organism>
<name>A0A2G9C5P1_9BURK</name>
<gene>
    <name evidence="1" type="ORF">CS062_18220</name>
</gene>
<proteinExistence type="predicted"/>
<dbReference type="Proteomes" id="UP000231501">
    <property type="component" value="Unassembled WGS sequence"/>
</dbReference>
<accession>A0A2G9C5P1</accession>
<dbReference type="AlphaFoldDB" id="A0A2G9C5P1"/>
<comment type="caution">
    <text evidence="1">The sequence shown here is derived from an EMBL/GenBank/DDBJ whole genome shotgun (WGS) entry which is preliminary data.</text>
</comment>
<dbReference type="EMBL" id="PEOG01000054">
    <property type="protein sequence ID" value="PIM51760.1"/>
    <property type="molecule type" value="Genomic_DNA"/>
</dbReference>
<evidence type="ECO:0000313" key="1">
    <source>
        <dbReference type="EMBL" id="PIM51760.1"/>
    </source>
</evidence>